<proteinExistence type="predicted"/>
<sequence>SGSLAVRANADTAADARTARMAGAAGIGLCRTEHMFLSPERLPLIRAMILAETAEDEEAALNTLAEAQREDFERILAEMDGLPVTVRLLDPPLHEFLPDLGELLVAKARGELDLEGENLLRAAQHWAEVNPMIGTRGVRLAHLHPDLYRMQARALFEAVEARRAAAGNPVAEVMIPLTVSGPELAEARRWVIEAAAEAGLADQPIVGTMIETPRAALVAGKLALHADFFSVGSNDLTQMTFGFSRDDVEGRFMAPYLEKGLLAHNPFDSLDVEAVGELVDLAVERGRRDHPGLVVGVCGEHAGDPASIRRLAASGVDYLSCSPARLPVARLAAAHVVLEATEGEIVMIARRNGGEPSKEVQEALVEAVSRTEELRIEPLD</sequence>
<name>A0A382KDN7_9ZZZZ</name>
<reference evidence="2" key="1">
    <citation type="submission" date="2018-05" db="EMBL/GenBank/DDBJ databases">
        <authorList>
            <person name="Lanie J.A."/>
            <person name="Ng W.-L."/>
            <person name="Kazmierczak K.M."/>
            <person name="Andrzejewski T.M."/>
            <person name="Davidsen T.M."/>
            <person name="Wayne K.J."/>
            <person name="Tettelin H."/>
            <person name="Glass J.I."/>
            <person name="Rusch D."/>
            <person name="Podicherti R."/>
            <person name="Tsui H.-C.T."/>
            <person name="Winkler M.E."/>
        </authorList>
    </citation>
    <scope>NUCLEOTIDE SEQUENCE</scope>
</reference>
<dbReference type="GO" id="GO:0050242">
    <property type="term" value="F:pyruvate, phosphate dikinase activity"/>
    <property type="evidence" value="ECO:0007669"/>
    <property type="project" value="InterPro"/>
</dbReference>
<gene>
    <name evidence="2" type="ORF">METZ01_LOCUS275143</name>
</gene>
<dbReference type="InterPro" id="IPR000121">
    <property type="entry name" value="PEP_util_C"/>
</dbReference>
<dbReference type="PANTHER" id="PTHR22931">
    <property type="entry name" value="PHOSPHOENOLPYRUVATE DIKINASE-RELATED"/>
    <property type="match status" value="1"/>
</dbReference>
<dbReference type="PROSITE" id="PS00742">
    <property type="entry name" value="PEP_ENZYMES_2"/>
    <property type="match status" value="1"/>
</dbReference>
<feature type="domain" description="PEP-utilising enzyme C-terminal" evidence="1">
    <location>
        <begin position="5"/>
        <end position="336"/>
    </location>
</feature>
<dbReference type="InterPro" id="IPR015813">
    <property type="entry name" value="Pyrv/PenolPyrv_kinase-like_dom"/>
</dbReference>
<dbReference type="SUPFAM" id="SSF51621">
    <property type="entry name" value="Phosphoenolpyruvate/pyruvate domain"/>
    <property type="match status" value="1"/>
</dbReference>
<dbReference type="EMBL" id="UINC01079867">
    <property type="protein sequence ID" value="SVC22289.1"/>
    <property type="molecule type" value="Genomic_DNA"/>
</dbReference>
<dbReference type="AlphaFoldDB" id="A0A382KDN7"/>
<accession>A0A382KDN7</accession>
<dbReference type="Pfam" id="PF02896">
    <property type="entry name" value="PEP-utilizers_C"/>
    <property type="match status" value="1"/>
</dbReference>
<evidence type="ECO:0000313" key="2">
    <source>
        <dbReference type="EMBL" id="SVC22289.1"/>
    </source>
</evidence>
<feature type="non-terminal residue" evidence="2">
    <location>
        <position position="1"/>
    </location>
</feature>
<dbReference type="InterPro" id="IPR023151">
    <property type="entry name" value="PEP_util_CS"/>
</dbReference>
<dbReference type="Gene3D" id="3.20.20.60">
    <property type="entry name" value="Phosphoenolpyruvate-binding domains"/>
    <property type="match status" value="1"/>
</dbReference>
<dbReference type="InterPro" id="IPR040442">
    <property type="entry name" value="Pyrv_kinase-like_dom_sf"/>
</dbReference>
<organism evidence="2">
    <name type="scientific">marine metagenome</name>
    <dbReference type="NCBI Taxonomy" id="408172"/>
    <lineage>
        <taxon>unclassified sequences</taxon>
        <taxon>metagenomes</taxon>
        <taxon>ecological metagenomes</taxon>
    </lineage>
</organism>
<dbReference type="InterPro" id="IPR010121">
    <property type="entry name" value="Pyruvate_phosphate_dikinase"/>
</dbReference>
<dbReference type="PANTHER" id="PTHR22931:SF9">
    <property type="entry name" value="PYRUVATE, PHOSPHATE DIKINASE 1, CHLOROPLASTIC"/>
    <property type="match status" value="1"/>
</dbReference>
<protein>
    <recommendedName>
        <fullName evidence="1">PEP-utilising enzyme C-terminal domain-containing protein</fullName>
    </recommendedName>
</protein>
<evidence type="ECO:0000259" key="1">
    <source>
        <dbReference type="Pfam" id="PF02896"/>
    </source>
</evidence>